<gene>
    <name evidence="3" type="ORF">KUF71_013923</name>
</gene>
<dbReference type="GO" id="GO:0005886">
    <property type="term" value="C:plasma membrane"/>
    <property type="evidence" value="ECO:0007669"/>
    <property type="project" value="TreeGrafter"/>
</dbReference>
<accession>A0AAE1HQK4</accession>
<sequence>MGRREKPRTLMEQNRRLCGAICLCQLTVVLSAVSLIYLSVAVYMPSHRAFHSGFAATPVMCQTTRTNDVNNCNWASCGEWCLTKTTGFCPQMHVTVRQNATDLLLSNCSSLSNVSCPPADPITVKRYNCNQGSECDELHGVFNCSLGHCGNYSERFLCHYKADGVVLNTERDNMKLNGFFECNRSLCTKIKRPFSCDRYCPKITTTSMNVFLMFEDSLFTGECREAFALNRARGSDPGVPVEPTQVWHEDQSGGALLASCLNVVRVGNNSLRATDCLNGTVLDEKLIPQPYMNFTTFWSLYGGSSRPLDPEGRFLPPQRALTIYNQTRLYINLEGCVNTLRGECRDFLATHGRDGANQTAQSRFPCYYHPDDSFMAIARFDLDKTLRDLLIATLVPAVLFVVSFVTLVCITKYVTVDDAGRMRCTLCSALCAGCAGCACSGRARQDDGDLDGPGPESSLMNSDRRGKTTTRGKTQAQAAVPAAILAVDMDSPIIPLRLSVSAPASAPTSAPASAESVRRAAAAAVLPSLQETDKVDVESESKPSQSQGEPPDVGTATELARAARAGVGEAGEEGGAVATEAV</sequence>
<feature type="compositionally biased region" description="Basic and acidic residues" evidence="1">
    <location>
        <begin position="531"/>
        <end position="541"/>
    </location>
</feature>
<evidence type="ECO:0000313" key="3">
    <source>
        <dbReference type="EMBL" id="KAK3925674.1"/>
    </source>
</evidence>
<dbReference type="AlphaFoldDB" id="A0AAE1HQK4"/>
<dbReference type="PANTHER" id="PTHR12335">
    <property type="entry name" value="TIPE PROTEIN TEMPERATURE-INDUCED PARALYTIC E"/>
    <property type="match status" value="1"/>
</dbReference>
<keyword evidence="2" id="KW-0812">Transmembrane</keyword>
<evidence type="ECO:0000256" key="2">
    <source>
        <dbReference type="SAM" id="Phobius"/>
    </source>
</evidence>
<dbReference type="InterPro" id="IPR031578">
    <property type="entry name" value="TipE"/>
</dbReference>
<protein>
    <submittedName>
        <fullName evidence="3">Protein tipE</fullName>
    </submittedName>
</protein>
<dbReference type="GO" id="GO:0002028">
    <property type="term" value="P:regulation of sodium ion transport"/>
    <property type="evidence" value="ECO:0007669"/>
    <property type="project" value="TreeGrafter"/>
</dbReference>
<dbReference type="GO" id="GO:0017080">
    <property type="term" value="F:sodium channel regulator activity"/>
    <property type="evidence" value="ECO:0007669"/>
    <property type="project" value="TreeGrafter"/>
</dbReference>
<keyword evidence="2" id="KW-0472">Membrane</keyword>
<comment type="caution">
    <text evidence="3">The sequence shown here is derived from an EMBL/GenBank/DDBJ whole genome shotgun (WGS) entry which is preliminary data.</text>
</comment>
<dbReference type="Proteomes" id="UP001219518">
    <property type="component" value="Unassembled WGS sequence"/>
</dbReference>
<name>A0AAE1HQK4_9NEOP</name>
<evidence type="ECO:0000313" key="4">
    <source>
        <dbReference type="Proteomes" id="UP001219518"/>
    </source>
</evidence>
<feature type="transmembrane region" description="Helical" evidence="2">
    <location>
        <begin position="20"/>
        <end position="44"/>
    </location>
</feature>
<keyword evidence="2" id="KW-1133">Transmembrane helix</keyword>
<organism evidence="3 4">
    <name type="scientific">Frankliniella fusca</name>
    <dbReference type="NCBI Taxonomy" id="407009"/>
    <lineage>
        <taxon>Eukaryota</taxon>
        <taxon>Metazoa</taxon>
        <taxon>Ecdysozoa</taxon>
        <taxon>Arthropoda</taxon>
        <taxon>Hexapoda</taxon>
        <taxon>Insecta</taxon>
        <taxon>Pterygota</taxon>
        <taxon>Neoptera</taxon>
        <taxon>Paraneoptera</taxon>
        <taxon>Thysanoptera</taxon>
        <taxon>Terebrantia</taxon>
        <taxon>Thripoidea</taxon>
        <taxon>Thripidae</taxon>
        <taxon>Frankliniella</taxon>
    </lineage>
</organism>
<evidence type="ECO:0000256" key="1">
    <source>
        <dbReference type="SAM" id="MobiDB-lite"/>
    </source>
</evidence>
<proteinExistence type="predicted"/>
<feature type="region of interest" description="Disordered" evidence="1">
    <location>
        <begin position="445"/>
        <end position="475"/>
    </location>
</feature>
<reference evidence="3" key="1">
    <citation type="submission" date="2021-07" db="EMBL/GenBank/DDBJ databases">
        <authorList>
            <person name="Catto M.A."/>
            <person name="Jacobson A."/>
            <person name="Kennedy G."/>
            <person name="Labadie P."/>
            <person name="Hunt B.G."/>
            <person name="Srinivasan R."/>
        </authorList>
    </citation>
    <scope>NUCLEOTIDE SEQUENCE</scope>
    <source>
        <strain evidence="3">PL_HMW_Pooled</strain>
        <tissue evidence="3">Head</tissue>
    </source>
</reference>
<dbReference type="EMBL" id="JAHWGI010001240">
    <property type="protein sequence ID" value="KAK3925674.1"/>
    <property type="molecule type" value="Genomic_DNA"/>
</dbReference>
<reference evidence="3" key="2">
    <citation type="journal article" date="2023" name="BMC Genomics">
        <title>Pest status, molecular evolution, and epigenetic factors derived from the genome assembly of Frankliniella fusca, a thysanopteran phytovirus vector.</title>
        <authorList>
            <person name="Catto M.A."/>
            <person name="Labadie P.E."/>
            <person name="Jacobson A.L."/>
            <person name="Kennedy G.G."/>
            <person name="Srinivasan R."/>
            <person name="Hunt B.G."/>
        </authorList>
    </citation>
    <scope>NUCLEOTIDE SEQUENCE</scope>
    <source>
        <strain evidence="3">PL_HMW_Pooled</strain>
    </source>
</reference>
<dbReference type="PANTHER" id="PTHR12335:SF3">
    <property type="entry name" value="IP11896P"/>
    <property type="match status" value="1"/>
</dbReference>
<feature type="transmembrane region" description="Helical" evidence="2">
    <location>
        <begin position="389"/>
        <end position="414"/>
    </location>
</feature>
<feature type="region of interest" description="Disordered" evidence="1">
    <location>
        <begin position="528"/>
        <end position="582"/>
    </location>
</feature>
<keyword evidence="4" id="KW-1185">Reference proteome</keyword>